<dbReference type="AlphaFoldDB" id="A0AAV7Y231"/>
<keyword evidence="2" id="KW-0812">Transmembrane</keyword>
<keyword evidence="2" id="KW-0472">Membrane</keyword>
<dbReference type="EMBL" id="JAPTSV010000001">
    <property type="protein sequence ID" value="KAJ1531338.1"/>
    <property type="molecule type" value="Genomic_DNA"/>
</dbReference>
<evidence type="ECO:0000313" key="3">
    <source>
        <dbReference type="EMBL" id="KAJ1531338.1"/>
    </source>
</evidence>
<evidence type="ECO:0000313" key="4">
    <source>
        <dbReference type="Proteomes" id="UP001075354"/>
    </source>
</evidence>
<accession>A0AAV7Y231</accession>
<proteinExistence type="predicted"/>
<feature type="compositionally biased region" description="Basic residues" evidence="1">
    <location>
        <begin position="194"/>
        <end position="206"/>
    </location>
</feature>
<feature type="transmembrane region" description="Helical" evidence="2">
    <location>
        <begin position="424"/>
        <end position="446"/>
    </location>
</feature>
<dbReference type="Proteomes" id="UP001075354">
    <property type="component" value="Chromosome 1"/>
</dbReference>
<keyword evidence="4" id="KW-1185">Reference proteome</keyword>
<sequence length="460" mass="51811">MDKLSKPIGSPGLGKQDKPEQVASCSGLNRPNKSKEASSSAVMSRQNKPEDFASSSGLDRQKKPKPSASTPSTSSFKAMNLPVYDVIEILETIKENAKDEFNQDDELIKIIDDVIAGDVLESAPRKRLFRVLSDHLHFKCASDPKEVTTKMKEGLAKSFVMVCPQYESHLFTHTWEAIYDRKTNTGYLANTSRRIQKRNRTRKSKKGTSDDDDASSGSELDDEMLAVLNVTMPGRAEKAEILNGMAKSFRMREKYRAERKSIHEFMTDFVHLAHYDGEVIREEFSRMYPNAEDKSKNLLTKKADILTKLPETKSVSLGVDDDVLKCIVRISQHLPHDIRRAGDRTSVLPKLKDFFVVLSPSDDILDYVEQRKSDATEPLQPYLVLIKGLLGNKVAKHFLILDAKIVELAGCSTIKAVQHLLQTFFIFNVCLWAGGILFMHCLYYSIRFLKNGNQVSGLTE</sequence>
<comment type="caution">
    <text evidence="3">The sequence shown here is derived from an EMBL/GenBank/DDBJ whole genome shotgun (WGS) entry which is preliminary data.</text>
</comment>
<feature type="region of interest" description="Disordered" evidence="1">
    <location>
        <begin position="189"/>
        <end position="218"/>
    </location>
</feature>
<evidence type="ECO:0000256" key="2">
    <source>
        <dbReference type="SAM" id="Phobius"/>
    </source>
</evidence>
<protein>
    <submittedName>
        <fullName evidence="3">Uncharacterized protein</fullName>
    </submittedName>
</protein>
<evidence type="ECO:0000256" key="1">
    <source>
        <dbReference type="SAM" id="MobiDB-lite"/>
    </source>
</evidence>
<feature type="region of interest" description="Disordered" evidence="1">
    <location>
        <begin position="1"/>
        <end position="74"/>
    </location>
</feature>
<keyword evidence="2" id="KW-1133">Transmembrane helix</keyword>
<gene>
    <name evidence="3" type="ORF">ONE63_000022</name>
</gene>
<feature type="compositionally biased region" description="Polar residues" evidence="1">
    <location>
        <begin position="23"/>
        <end position="46"/>
    </location>
</feature>
<name>A0AAV7Y231_9NEOP</name>
<reference evidence="3" key="1">
    <citation type="submission" date="2022-12" db="EMBL/GenBank/DDBJ databases">
        <title>Chromosome-level genome assembly of the bean flower thrips Megalurothrips usitatus.</title>
        <authorList>
            <person name="Ma L."/>
            <person name="Liu Q."/>
            <person name="Li H."/>
            <person name="Cai W."/>
        </authorList>
    </citation>
    <scope>NUCLEOTIDE SEQUENCE</scope>
    <source>
        <strain evidence="3">Cailab_2022a</strain>
    </source>
</reference>
<organism evidence="3 4">
    <name type="scientific">Megalurothrips usitatus</name>
    <name type="common">bean blossom thrips</name>
    <dbReference type="NCBI Taxonomy" id="439358"/>
    <lineage>
        <taxon>Eukaryota</taxon>
        <taxon>Metazoa</taxon>
        <taxon>Ecdysozoa</taxon>
        <taxon>Arthropoda</taxon>
        <taxon>Hexapoda</taxon>
        <taxon>Insecta</taxon>
        <taxon>Pterygota</taxon>
        <taxon>Neoptera</taxon>
        <taxon>Paraneoptera</taxon>
        <taxon>Thysanoptera</taxon>
        <taxon>Terebrantia</taxon>
        <taxon>Thripoidea</taxon>
        <taxon>Thripidae</taxon>
        <taxon>Megalurothrips</taxon>
    </lineage>
</organism>